<protein>
    <submittedName>
        <fullName evidence="1">Uncharacterized protein</fullName>
    </submittedName>
</protein>
<keyword evidence="2" id="KW-1185">Reference proteome</keyword>
<dbReference type="Proteomes" id="UP000261811">
    <property type="component" value="Unassembled WGS sequence"/>
</dbReference>
<accession>A0A372JLL8</accession>
<proteinExistence type="predicted"/>
<reference evidence="1 2" key="1">
    <citation type="submission" date="2018-08" db="EMBL/GenBank/DDBJ databases">
        <title>Actinomadura jelena sp. nov., a novel Actinomycete isolated from soil in Chad.</title>
        <authorList>
            <person name="Shi L."/>
        </authorList>
    </citation>
    <scope>NUCLEOTIDE SEQUENCE [LARGE SCALE GENOMIC DNA]</scope>
    <source>
        <strain evidence="1 2">NEAU-G17</strain>
    </source>
</reference>
<evidence type="ECO:0000313" key="1">
    <source>
        <dbReference type="EMBL" id="RFU40840.1"/>
    </source>
</evidence>
<dbReference type="EMBL" id="QURH01000255">
    <property type="protein sequence ID" value="RFU40840.1"/>
    <property type="molecule type" value="Genomic_DNA"/>
</dbReference>
<gene>
    <name evidence="1" type="ORF">DZF91_15015</name>
</gene>
<dbReference type="AlphaFoldDB" id="A0A372JLL8"/>
<name>A0A372JLL8_9ACTN</name>
<sequence length="197" mass="21191">MLVDAVAMLRERGYAANATNQFDTLLDDYDVREPDLVIFGGMVPPEKKERMRADIRELNPQVTFMQGLGGIAPLLIAQVEEFAKGAASGVEYDASARAFHITLDAAASVMVEGLWARFVPPEPVAQSTLVFNGELAAGAHQIAIPDEVPEQGSYAAVRIGDRVSAFQIGETPASVKRIAADQSLPAPTPVTTHFPWT</sequence>
<organism evidence="1 2">
    <name type="scientific">Actinomadura logoneensis</name>
    <dbReference type="NCBI Taxonomy" id="2293572"/>
    <lineage>
        <taxon>Bacteria</taxon>
        <taxon>Bacillati</taxon>
        <taxon>Actinomycetota</taxon>
        <taxon>Actinomycetes</taxon>
        <taxon>Streptosporangiales</taxon>
        <taxon>Thermomonosporaceae</taxon>
        <taxon>Actinomadura</taxon>
    </lineage>
</organism>
<comment type="caution">
    <text evidence="1">The sequence shown here is derived from an EMBL/GenBank/DDBJ whole genome shotgun (WGS) entry which is preliminary data.</text>
</comment>
<evidence type="ECO:0000313" key="2">
    <source>
        <dbReference type="Proteomes" id="UP000261811"/>
    </source>
</evidence>